<protein>
    <recommendedName>
        <fullName evidence="4">Aminoglycoside phosphotransferase domain-containing protein</fullName>
    </recommendedName>
</protein>
<sequence>MGDSPVRGFQEGRLEDLEGHEIKKAHELANTLTINRLASKCRGNPAADLAHILKQQAGAYPQLRGSLERVARTKAATRTRDQGSVPTEIQTSRLDADAQPQPEIDDLLIDESIQVAHSLSTSIMELAGLTNVPPAAASQNVAKLALGVNEAIAKGKILWKLHGTVVLGLSASVVVKIGTSLDLDEVTNLSYINTFMPAIPAPLCLGCLTSTAKKRTYFFMSRSDGVTLETIWADLSVENKLSIKKQLNTIFHSLRNPSRPPHLEQDEDGMPKFGSFASAICKDMRRQQRISTTTIRSEAQFNDFLCHQMGRTVTPWVRMIRSAMQDEHQLVMTHADLHPRNILVKLEDTDEGNEGNGAGWEKERERRVRISAILDWELSGWYPEYWEFVKALSTISIRGKTADWLEYLPTEAIGTWPVELSFDSLLDRWLG</sequence>
<dbReference type="InterPro" id="IPR051678">
    <property type="entry name" value="AGP_Transferase"/>
</dbReference>
<feature type="compositionally biased region" description="Polar residues" evidence="1">
    <location>
        <begin position="82"/>
        <end position="93"/>
    </location>
</feature>
<gene>
    <name evidence="2" type="ORF">JX265_011654</name>
</gene>
<dbReference type="InterPro" id="IPR011009">
    <property type="entry name" value="Kinase-like_dom_sf"/>
</dbReference>
<feature type="region of interest" description="Disordered" evidence="1">
    <location>
        <begin position="72"/>
        <end position="97"/>
    </location>
</feature>
<dbReference type="EMBL" id="JAFIMR010000044">
    <property type="protein sequence ID" value="KAI1856407.1"/>
    <property type="molecule type" value="Genomic_DNA"/>
</dbReference>
<dbReference type="PANTHER" id="PTHR21310:SF58">
    <property type="entry name" value="AMINOGLYCOSIDE PHOSPHOTRANSFERASE DOMAIN-CONTAINING PROTEIN"/>
    <property type="match status" value="1"/>
</dbReference>
<dbReference type="Proteomes" id="UP000829685">
    <property type="component" value="Unassembled WGS sequence"/>
</dbReference>
<dbReference type="SUPFAM" id="SSF56112">
    <property type="entry name" value="Protein kinase-like (PK-like)"/>
    <property type="match status" value="1"/>
</dbReference>
<comment type="caution">
    <text evidence="2">The sequence shown here is derived from an EMBL/GenBank/DDBJ whole genome shotgun (WGS) entry which is preliminary data.</text>
</comment>
<evidence type="ECO:0008006" key="4">
    <source>
        <dbReference type="Google" id="ProtNLM"/>
    </source>
</evidence>
<dbReference type="Gene3D" id="3.90.1200.10">
    <property type="match status" value="1"/>
</dbReference>
<dbReference type="AlphaFoldDB" id="A0A9P9WBN2"/>
<dbReference type="PANTHER" id="PTHR21310">
    <property type="entry name" value="AMINOGLYCOSIDE PHOSPHOTRANSFERASE-RELATED-RELATED"/>
    <property type="match status" value="1"/>
</dbReference>
<organism evidence="2 3">
    <name type="scientific">Neoarthrinium moseri</name>
    <dbReference type="NCBI Taxonomy" id="1658444"/>
    <lineage>
        <taxon>Eukaryota</taxon>
        <taxon>Fungi</taxon>
        <taxon>Dikarya</taxon>
        <taxon>Ascomycota</taxon>
        <taxon>Pezizomycotina</taxon>
        <taxon>Sordariomycetes</taxon>
        <taxon>Xylariomycetidae</taxon>
        <taxon>Amphisphaeriales</taxon>
        <taxon>Apiosporaceae</taxon>
        <taxon>Neoarthrinium</taxon>
    </lineage>
</organism>
<accession>A0A9P9WBN2</accession>
<evidence type="ECO:0000256" key="1">
    <source>
        <dbReference type="SAM" id="MobiDB-lite"/>
    </source>
</evidence>
<proteinExistence type="predicted"/>
<keyword evidence="3" id="KW-1185">Reference proteome</keyword>
<evidence type="ECO:0000313" key="3">
    <source>
        <dbReference type="Proteomes" id="UP000829685"/>
    </source>
</evidence>
<reference evidence="2" key="1">
    <citation type="submission" date="2021-03" db="EMBL/GenBank/DDBJ databases">
        <title>Revisited historic fungal species revealed as producer of novel bioactive compounds through whole genome sequencing and comparative genomics.</title>
        <authorList>
            <person name="Vignolle G.A."/>
            <person name="Hochenegger N."/>
            <person name="Mach R.L."/>
            <person name="Mach-Aigner A.R."/>
            <person name="Javad Rahimi M."/>
            <person name="Salim K.A."/>
            <person name="Chan C.M."/>
            <person name="Lim L.B.L."/>
            <person name="Cai F."/>
            <person name="Druzhinina I.S."/>
            <person name="U'Ren J.M."/>
            <person name="Derntl C."/>
        </authorList>
    </citation>
    <scope>NUCLEOTIDE SEQUENCE</scope>
    <source>
        <strain evidence="2">TUCIM 5799</strain>
    </source>
</reference>
<name>A0A9P9WBN2_9PEZI</name>
<evidence type="ECO:0000313" key="2">
    <source>
        <dbReference type="EMBL" id="KAI1856407.1"/>
    </source>
</evidence>